<name>A0A3M2RW70_9HYPO</name>
<proteinExistence type="inferred from homology"/>
<organism evidence="4 5">
    <name type="scientific">Fusarium kuroshium</name>
    <dbReference type="NCBI Taxonomy" id="2010991"/>
    <lineage>
        <taxon>Eukaryota</taxon>
        <taxon>Fungi</taxon>
        <taxon>Dikarya</taxon>
        <taxon>Ascomycota</taxon>
        <taxon>Pezizomycotina</taxon>
        <taxon>Sordariomycetes</taxon>
        <taxon>Hypocreomycetidae</taxon>
        <taxon>Hypocreales</taxon>
        <taxon>Nectriaceae</taxon>
        <taxon>Fusarium</taxon>
        <taxon>Fusarium solani species complex</taxon>
    </lineage>
</organism>
<keyword evidence="3" id="KW-0560">Oxidoreductase</keyword>
<gene>
    <name evidence="4" type="ORF">CDV36_010974</name>
</gene>
<keyword evidence="5" id="KW-1185">Reference proteome</keyword>
<reference evidence="4 5" key="1">
    <citation type="submission" date="2017-06" db="EMBL/GenBank/DDBJ databases">
        <title>Comparative genomic analysis of Ambrosia Fusariam Clade fungi.</title>
        <authorList>
            <person name="Stajich J.E."/>
            <person name="Carrillo J."/>
            <person name="Kijimoto T."/>
            <person name="Eskalen A."/>
            <person name="O'Donnell K."/>
            <person name="Kasson M."/>
        </authorList>
    </citation>
    <scope>NUCLEOTIDE SEQUENCE [LARGE SCALE GENOMIC DNA]</scope>
    <source>
        <strain evidence="4">UCR3666</strain>
    </source>
</reference>
<evidence type="ECO:0000313" key="5">
    <source>
        <dbReference type="Proteomes" id="UP000277212"/>
    </source>
</evidence>
<evidence type="ECO:0000256" key="3">
    <source>
        <dbReference type="ARBA" id="ARBA00023002"/>
    </source>
</evidence>
<dbReference type="EMBL" id="NKUJ01000243">
    <property type="protein sequence ID" value="RMJ09402.1"/>
    <property type="molecule type" value="Genomic_DNA"/>
</dbReference>
<evidence type="ECO:0000256" key="2">
    <source>
        <dbReference type="ARBA" id="ARBA00022857"/>
    </source>
</evidence>
<dbReference type="InterPro" id="IPR002347">
    <property type="entry name" value="SDR_fam"/>
</dbReference>
<comment type="caution">
    <text evidence="4">The sequence shown here is derived from an EMBL/GenBank/DDBJ whole genome shotgun (WGS) entry which is preliminary data.</text>
</comment>
<dbReference type="GO" id="GO:0016491">
    <property type="term" value="F:oxidoreductase activity"/>
    <property type="evidence" value="ECO:0007669"/>
    <property type="project" value="UniProtKB-KW"/>
</dbReference>
<dbReference type="SUPFAM" id="SSF51735">
    <property type="entry name" value="NAD(P)-binding Rossmann-fold domains"/>
    <property type="match status" value="1"/>
</dbReference>
<dbReference type="Proteomes" id="UP000277212">
    <property type="component" value="Unassembled WGS sequence"/>
</dbReference>
<dbReference type="OrthoDB" id="9876299at2759"/>
<dbReference type="PANTHER" id="PTHR43544:SF7">
    <property type="entry name" value="NADB-LER2"/>
    <property type="match status" value="1"/>
</dbReference>
<dbReference type="AlphaFoldDB" id="A0A3M2RW70"/>
<dbReference type="PRINTS" id="PR00081">
    <property type="entry name" value="GDHRDH"/>
</dbReference>
<accession>A0A3M2RW70</accession>
<comment type="similarity">
    <text evidence="1">Belongs to the short-chain dehydrogenases/reductases (SDR) family.</text>
</comment>
<evidence type="ECO:0008006" key="6">
    <source>
        <dbReference type="Google" id="ProtNLM"/>
    </source>
</evidence>
<evidence type="ECO:0000313" key="4">
    <source>
        <dbReference type="EMBL" id="RMJ09402.1"/>
    </source>
</evidence>
<dbReference type="PANTHER" id="PTHR43544">
    <property type="entry name" value="SHORT-CHAIN DEHYDROGENASE/REDUCTASE"/>
    <property type="match status" value="1"/>
</dbReference>
<dbReference type="GO" id="GO:0005737">
    <property type="term" value="C:cytoplasm"/>
    <property type="evidence" value="ECO:0007669"/>
    <property type="project" value="TreeGrafter"/>
</dbReference>
<protein>
    <recommendedName>
        <fullName evidence="6">Aflatoxin biosynthesis ketoreductase nor-1</fullName>
    </recommendedName>
</protein>
<dbReference type="InterPro" id="IPR036291">
    <property type="entry name" value="NAD(P)-bd_dom_sf"/>
</dbReference>
<dbReference type="CDD" id="cd05325">
    <property type="entry name" value="carb_red_sniffer_like_SDR_c"/>
    <property type="match status" value="1"/>
</dbReference>
<evidence type="ECO:0000256" key="1">
    <source>
        <dbReference type="ARBA" id="ARBA00006484"/>
    </source>
</evidence>
<dbReference type="Pfam" id="PF00106">
    <property type="entry name" value="adh_short"/>
    <property type="match status" value="1"/>
</dbReference>
<sequence length="254" mass="26821">MSLPKTYLITGANRGIGKALVSELLRRDGITVVATARDVPKASSLNDLPKGAGSRLILVKLDSQVDTDAADVVSQLRRNYGILSLDVVIANAGIAHSGTTVLKTTPETLRDHVNTNTIGPVTLFQATYPFLQASETGNPIFLGITTVFGSIGGQDYLSSVPPIMSPYGASKTALNWLVHRIHREEPWLTAFVVHPGLVLTDMGSGLLPPGADPAAFGAIDVDTSVTGLLKLIDSASRNEHGGTFQNVDGSVLPW</sequence>
<dbReference type="InterPro" id="IPR051468">
    <property type="entry name" value="Fungal_SecMetab_SDRs"/>
</dbReference>
<dbReference type="Gene3D" id="3.40.50.720">
    <property type="entry name" value="NAD(P)-binding Rossmann-like Domain"/>
    <property type="match status" value="1"/>
</dbReference>
<keyword evidence="2" id="KW-0521">NADP</keyword>